<dbReference type="SUPFAM" id="SSF55073">
    <property type="entry name" value="Nucleotide cyclase"/>
    <property type="match status" value="1"/>
</dbReference>
<dbReference type="EMBL" id="CP144914">
    <property type="protein sequence ID" value="WWD78807.1"/>
    <property type="molecule type" value="Genomic_DNA"/>
</dbReference>
<dbReference type="InterPro" id="IPR013656">
    <property type="entry name" value="PAS_4"/>
</dbReference>
<dbReference type="PANTHER" id="PTHR44757">
    <property type="entry name" value="DIGUANYLATE CYCLASE DGCP"/>
    <property type="match status" value="1"/>
</dbReference>
<feature type="domain" description="PAS" evidence="1">
    <location>
        <begin position="129"/>
        <end position="174"/>
    </location>
</feature>
<dbReference type="InterPro" id="IPR035919">
    <property type="entry name" value="EAL_sf"/>
</dbReference>
<dbReference type="NCBIfam" id="TIGR00254">
    <property type="entry name" value="GGDEF"/>
    <property type="match status" value="1"/>
</dbReference>
<dbReference type="PANTHER" id="PTHR44757:SF2">
    <property type="entry name" value="BIOFILM ARCHITECTURE MAINTENANCE PROTEIN MBAA"/>
    <property type="match status" value="1"/>
</dbReference>
<dbReference type="Gene3D" id="3.30.70.270">
    <property type="match status" value="1"/>
</dbReference>
<dbReference type="SUPFAM" id="SSF141868">
    <property type="entry name" value="EAL domain-like"/>
    <property type="match status" value="1"/>
</dbReference>
<dbReference type="CDD" id="cd01948">
    <property type="entry name" value="EAL"/>
    <property type="match status" value="1"/>
</dbReference>
<dbReference type="InterPro" id="IPR029787">
    <property type="entry name" value="Nucleotide_cyclase"/>
</dbReference>
<dbReference type="SMART" id="SM00052">
    <property type="entry name" value="EAL"/>
    <property type="match status" value="1"/>
</dbReference>
<dbReference type="CDD" id="cd00130">
    <property type="entry name" value="PAS"/>
    <property type="match status" value="1"/>
</dbReference>
<feature type="domain" description="GGDEF" evidence="3">
    <location>
        <begin position="278"/>
        <end position="412"/>
    </location>
</feature>
<evidence type="ECO:0000259" key="1">
    <source>
        <dbReference type="PROSITE" id="PS50112"/>
    </source>
</evidence>
<dbReference type="InterPro" id="IPR001633">
    <property type="entry name" value="EAL_dom"/>
</dbReference>
<dbReference type="InterPro" id="IPR052155">
    <property type="entry name" value="Biofilm_reg_signaling"/>
</dbReference>
<evidence type="ECO:0000313" key="5">
    <source>
        <dbReference type="Proteomes" id="UP000321816"/>
    </source>
</evidence>
<dbReference type="InterPro" id="IPR000160">
    <property type="entry name" value="GGDEF_dom"/>
</dbReference>
<reference evidence="4 5" key="1">
    <citation type="submission" date="2024-01" db="EMBL/GenBank/DDBJ databases">
        <title>Complete Genome Sequence of Alkalicoccus halolimnae BZ-SZ-XJ29T, a Moderately Halophilic Bacterium Isolated from a Salt Lake.</title>
        <authorList>
            <person name="Zhao B."/>
        </authorList>
    </citation>
    <scope>NUCLEOTIDE SEQUENCE [LARGE SCALE GENOMIC DNA]</scope>
    <source>
        <strain evidence="4 5">BZ-SZ-XJ29</strain>
    </source>
</reference>
<name>A0A5C7FDT3_9BACI</name>
<feature type="domain" description="EAL" evidence="2">
    <location>
        <begin position="421"/>
        <end position="675"/>
    </location>
</feature>
<dbReference type="OrthoDB" id="9759607at2"/>
<gene>
    <name evidence="4" type="ORF">FTX54_010245</name>
</gene>
<evidence type="ECO:0000259" key="3">
    <source>
        <dbReference type="PROSITE" id="PS50887"/>
    </source>
</evidence>
<dbReference type="InterPro" id="IPR035965">
    <property type="entry name" value="PAS-like_dom_sf"/>
</dbReference>
<dbReference type="InterPro" id="IPR043128">
    <property type="entry name" value="Rev_trsase/Diguanyl_cyclase"/>
</dbReference>
<dbReference type="PROSITE" id="PS50883">
    <property type="entry name" value="EAL"/>
    <property type="match status" value="1"/>
</dbReference>
<dbReference type="Pfam" id="PF08448">
    <property type="entry name" value="PAS_4"/>
    <property type="match status" value="1"/>
</dbReference>
<dbReference type="Pfam" id="PF00990">
    <property type="entry name" value="GGDEF"/>
    <property type="match status" value="1"/>
</dbReference>
<dbReference type="Gene3D" id="3.30.450.20">
    <property type="entry name" value="PAS domain"/>
    <property type="match status" value="2"/>
</dbReference>
<dbReference type="Gene3D" id="3.20.20.450">
    <property type="entry name" value="EAL domain"/>
    <property type="match status" value="1"/>
</dbReference>
<accession>A0A5C7FDT3</accession>
<dbReference type="SMART" id="SM00267">
    <property type="entry name" value="GGDEF"/>
    <property type="match status" value="1"/>
</dbReference>
<evidence type="ECO:0000313" key="4">
    <source>
        <dbReference type="EMBL" id="WWD78807.1"/>
    </source>
</evidence>
<dbReference type="RefSeq" id="WP_147805305.1">
    <property type="nucleotide sequence ID" value="NZ_CP144914.1"/>
</dbReference>
<dbReference type="Proteomes" id="UP000321816">
    <property type="component" value="Chromosome"/>
</dbReference>
<dbReference type="PROSITE" id="PS50112">
    <property type="entry name" value="PAS"/>
    <property type="match status" value="1"/>
</dbReference>
<dbReference type="InterPro" id="IPR000014">
    <property type="entry name" value="PAS"/>
</dbReference>
<organism evidence="4 5">
    <name type="scientific">Alkalicoccus halolimnae</name>
    <dbReference type="NCBI Taxonomy" id="1667239"/>
    <lineage>
        <taxon>Bacteria</taxon>
        <taxon>Bacillati</taxon>
        <taxon>Bacillota</taxon>
        <taxon>Bacilli</taxon>
        <taxon>Bacillales</taxon>
        <taxon>Bacillaceae</taxon>
        <taxon>Alkalicoccus</taxon>
    </lineage>
</organism>
<dbReference type="CDD" id="cd01949">
    <property type="entry name" value="GGDEF"/>
    <property type="match status" value="1"/>
</dbReference>
<dbReference type="SUPFAM" id="SSF55785">
    <property type="entry name" value="PYP-like sensor domain (PAS domain)"/>
    <property type="match status" value="1"/>
</dbReference>
<proteinExistence type="predicted"/>
<dbReference type="SMART" id="SM00091">
    <property type="entry name" value="PAS"/>
    <property type="match status" value="2"/>
</dbReference>
<dbReference type="AlphaFoldDB" id="A0A5C7FDT3"/>
<evidence type="ECO:0000259" key="2">
    <source>
        <dbReference type="PROSITE" id="PS50883"/>
    </source>
</evidence>
<keyword evidence="5" id="KW-1185">Reference proteome</keyword>
<protein>
    <submittedName>
        <fullName evidence="4">EAL domain-containing protein</fullName>
    </submittedName>
</protein>
<dbReference type="KEGG" id="ahal:FTX54_010245"/>
<dbReference type="Pfam" id="PF00563">
    <property type="entry name" value="EAL"/>
    <property type="match status" value="1"/>
</dbReference>
<sequence length="677" mass="78841">MSIKKNKYLNEQQIFFDALDEQAAVIDRSGIITSVNKSWETFLKENGGLPESGGPGTNYFDVLKKSEDGEELLKLLHQAFEKKINIVRHAYPCHSPEKNQWYEMVCTVFDSGEDLMLIRHVDITKLVEYEMQVADVLRNMNDGFYAVNRDWVFTYVNSHALKLLFAEKEELIGQVMWEKYPQLIGSEFEKAYRKGMETREEIEVEGYVETQRTWFRVHMYPREDGGAAFYIQNINKYKAQEKKLYEAAYLDQLTNLPNRKHLMHIVNERVNRADNTRDFFTILIIDIDQFKDINNIYGHQTGDWILKEMAERILKSVKTEYGAARVSGDEFAVIFEGSPEEPNYTTFSNKLLQDLTRPIYLANGIEYLPFVSAGGSCYPQHADSAEELLRKADTALYEAKKQPDKTIKLFQEEMQEKLLRKSALINAFPAALENGEIYFVYQPQVQTETKEIVCVEVLSRWMKAGEGFVAPSEFITLIEENGYVEKLTRCMIEEVLGKVRNWIDRDLYKGRVSINISTQLLHNEKFIQYFIDKLRYFAIPIETIEIELTESEDLLKEKKVDQSLKILRKEGVRVAIDDFGTGYSNFDYLCEFKLNKIKLDKSFIKKIGMETRYERIVEGLILLTKTLGYEVTAEGVETEEQYQFLKAKECDSLQGYYFHRPLSEENWLVCLASKTRI</sequence>
<dbReference type="PROSITE" id="PS50887">
    <property type="entry name" value="GGDEF"/>
    <property type="match status" value="1"/>
</dbReference>